<reference evidence="1" key="1">
    <citation type="submission" date="2014-05" db="EMBL/GenBank/DDBJ databases">
        <authorList>
            <person name="Chronopoulou M."/>
        </authorList>
    </citation>
    <scope>NUCLEOTIDE SEQUENCE</scope>
    <source>
        <tissue evidence="1">Whole organism</tissue>
    </source>
</reference>
<protein>
    <submittedName>
        <fullName evidence="1">Uncharacterized protein</fullName>
    </submittedName>
</protein>
<sequence>YLSHLYFFLNITWYFKELFHFFTSNCHEVIIRTDDTHGVGLEHRKYTYLSMIWSRKF</sequence>
<accession>A0A0K2V7H6</accession>
<proteinExistence type="predicted"/>
<organism evidence="1">
    <name type="scientific">Lepeophtheirus salmonis</name>
    <name type="common">Salmon louse</name>
    <name type="synonym">Caligus salmonis</name>
    <dbReference type="NCBI Taxonomy" id="72036"/>
    <lineage>
        <taxon>Eukaryota</taxon>
        <taxon>Metazoa</taxon>
        <taxon>Ecdysozoa</taxon>
        <taxon>Arthropoda</taxon>
        <taxon>Crustacea</taxon>
        <taxon>Multicrustacea</taxon>
        <taxon>Hexanauplia</taxon>
        <taxon>Copepoda</taxon>
        <taxon>Siphonostomatoida</taxon>
        <taxon>Caligidae</taxon>
        <taxon>Lepeophtheirus</taxon>
    </lineage>
</organism>
<dbReference type="EMBL" id="HACA01028924">
    <property type="protein sequence ID" value="CDW46285.1"/>
    <property type="molecule type" value="Transcribed_RNA"/>
</dbReference>
<feature type="non-terminal residue" evidence="1">
    <location>
        <position position="1"/>
    </location>
</feature>
<dbReference type="AlphaFoldDB" id="A0A0K2V7H6"/>
<name>A0A0K2V7H6_LEPSM</name>
<evidence type="ECO:0000313" key="1">
    <source>
        <dbReference type="EMBL" id="CDW46285.1"/>
    </source>
</evidence>